<dbReference type="AlphaFoldDB" id="A0A2S6IVR0"/>
<evidence type="ECO:0000313" key="3">
    <source>
        <dbReference type="Proteomes" id="UP000239485"/>
    </source>
</evidence>
<dbReference type="PROSITE" id="PS51833">
    <property type="entry name" value="HDOD"/>
    <property type="match status" value="1"/>
</dbReference>
<evidence type="ECO:0000259" key="1">
    <source>
        <dbReference type="PROSITE" id="PS51833"/>
    </source>
</evidence>
<dbReference type="PANTHER" id="PTHR33525">
    <property type="match status" value="1"/>
</dbReference>
<dbReference type="OrthoDB" id="5189643at2"/>
<comment type="caution">
    <text evidence="2">The sequence shown here is derived from an EMBL/GenBank/DDBJ whole genome shotgun (WGS) entry which is preliminary data.</text>
</comment>
<dbReference type="Gene3D" id="1.10.3210.10">
    <property type="entry name" value="Hypothetical protein af1432"/>
    <property type="match status" value="1"/>
</dbReference>
<dbReference type="SUPFAM" id="SSF109604">
    <property type="entry name" value="HD-domain/PDEase-like"/>
    <property type="match status" value="1"/>
</dbReference>
<organism evidence="2 3">
    <name type="scientific">Kineococcus xinjiangensis</name>
    <dbReference type="NCBI Taxonomy" id="512762"/>
    <lineage>
        <taxon>Bacteria</taxon>
        <taxon>Bacillati</taxon>
        <taxon>Actinomycetota</taxon>
        <taxon>Actinomycetes</taxon>
        <taxon>Kineosporiales</taxon>
        <taxon>Kineosporiaceae</taxon>
        <taxon>Kineococcus</taxon>
    </lineage>
</organism>
<name>A0A2S6IVR0_9ACTN</name>
<evidence type="ECO:0000313" key="2">
    <source>
        <dbReference type="EMBL" id="PPK98366.1"/>
    </source>
</evidence>
<feature type="domain" description="HDOD" evidence="1">
    <location>
        <begin position="25"/>
        <end position="212"/>
    </location>
</feature>
<dbReference type="InterPro" id="IPR052340">
    <property type="entry name" value="RNase_Y/CdgJ"/>
</dbReference>
<gene>
    <name evidence="2" type="ORF">CLV92_10161</name>
</gene>
<dbReference type="RefSeq" id="WP_104430808.1">
    <property type="nucleotide sequence ID" value="NZ_PTJD01000001.1"/>
</dbReference>
<dbReference type="Pfam" id="PF08668">
    <property type="entry name" value="HDOD"/>
    <property type="match status" value="1"/>
</dbReference>
<dbReference type="EMBL" id="PTJD01000001">
    <property type="protein sequence ID" value="PPK98366.1"/>
    <property type="molecule type" value="Genomic_DNA"/>
</dbReference>
<dbReference type="Proteomes" id="UP000239485">
    <property type="component" value="Unassembled WGS sequence"/>
</dbReference>
<sequence>MQLTADGSAAAADVLGRIATALDDLPAQRPVAARVIGAADDLRSSAKTLGEVVSYDPALTAKLMRLANSAYFGLRGRVSSPSFAVTVVGFSTVRSLAVAAMAGLDDESALPERFWERSLLCAVASGELAPRLGVRAPDAFGLGLLARLGQALLHRCDDGYRELVASSPDRADLLVAESRAYGVTHVRLSAEALASWGFPADMPEGLLQVARGGVSVPLAAAVSAGIEISERIVNPEHRRAAVERLTAGRWREAEIEHLCSVVTAQSEELSRLLA</sequence>
<dbReference type="PANTHER" id="PTHR33525:SF3">
    <property type="entry name" value="RIBONUCLEASE Y"/>
    <property type="match status" value="1"/>
</dbReference>
<protein>
    <submittedName>
        <fullName evidence="2">HD-like signal output (HDOD) protein</fullName>
    </submittedName>
</protein>
<reference evidence="2 3" key="1">
    <citation type="submission" date="2018-02" db="EMBL/GenBank/DDBJ databases">
        <title>Genomic Encyclopedia of Archaeal and Bacterial Type Strains, Phase II (KMG-II): from individual species to whole genera.</title>
        <authorList>
            <person name="Goeker M."/>
        </authorList>
    </citation>
    <scope>NUCLEOTIDE SEQUENCE [LARGE SCALE GENOMIC DNA]</scope>
    <source>
        <strain evidence="2 3">DSM 22857</strain>
    </source>
</reference>
<proteinExistence type="predicted"/>
<accession>A0A2S6IVR0</accession>
<dbReference type="InterPro" id="IPR013976">
    <property type="entry name" value="HDOD"/>
</dbReference>
<keyword evidence="3" id="KW-1185">Reference proteome</keyword>